<feature type="region of interest" description="Disordered" evidence="1">
    <location>
        <begin position="226"/>
        <end position="249"/>
    </location>
</feature>
<dbReference type="RefSeq" id="XP_031781869.1">
    <property type="nucleotide sequence ID" value="XM_031926009.1"/>
</dbReference>
<proteinExistence type="predicted"/>
<keyword evidence="2" id="KW-0472">Membrane</keyword>
<evidence type="ECO:0000256" key="2">
    <source>
        <dbReference type="SAM" id="Phobius"/>
    </source>
</evidence>
<dbReference type="Proteomes" id="UP000002358">
    <property type="component" value="Unassembled WGS sequence"/>
</dbReference>
<reference evidence="3" key="1">
    <citation type="submission" date="2021-01" db="UniProtKB">
        <authorList>
            <consortium name="EnsemblMetazoa"/>
        </authorList>
    </citation>
    <scope>IDENTIFICATION</scope>
</reference>
<name>A0A7M7Q4S3_NASVI</name>
<protein>
    <submittedName>
        <fullName evidence="3">Uncharacterized protein</fullName>
    </submittedName>
</protein>
<evidence type="ECO:0000256" key="1">
    <source>
        <dbReference type="SAM" id="MobiDB-lite"/>
    </source>
</evidence>
<dbReference type="KEGG" id="nvi:103315376"/>
<evidence type="ECO:0000313" key="3">
    <source>
        <dbReference type="EnsemblMetazoa" id="XP_031781869"/>
    </source>
</evidence>
<dbReference type="SMR" id="A0A7M7Q4S3"/>
<feature type="transmembrane region" description="Helical" evidence="2">
    <location>
        <begin position="20"/>
        <end position="38"/>
    </location>
</feature>
<keyword evidence="2" id="KW-1133">Transmembrane helix</keyword>
<dbReference type="EnsemblMetazoa" id="XM_031926009">
    <property type="protein sequence ID" value="XP_031781869"/>
    <property type="gene ID" value="LOC103315376"/>
</dbReference>
<evidence type="ECO:0000313" key="4">
    <source>
        <dbReference type="Proteomes" id="UP000002358"/>
    </source>
</evidence>
<keyword evidence="2" id="KW-0812">Transmembrane</keyword>
<keyword evidence="4" id="KW-1185">Reference proteome</keyword>
<dbReference type="InParanoid" id="A0A7M7Q4S3"/>
<dbReference type="GeneID" id="103315376"/>
<organism evidence="3 4">
    <name type="scientific">Nasonia vitripennis</name>
    <name type="common">Parasitic wasp</name>
    <dbReference type="NCBI Taxonomy" id="7425"/>
    <lineage>
        <taxon>Eukaryota</taxon>
        <taxon>Metazoa</taxon>
        <taxon>Ecdysozoa</taxon>
        <taxon>Arthropoda</taxon>
        <taxon>Hexapoda</taxon>
        <taxon>Insecta</taxon>
        <taxon>Pterygota</taxon>
        <taxon>Neoptera</taxon>
        <taxon>Endopterygota</taxon>
        <taxon>Hymenoptera</taxon>
        <taxon>Apocrita</taxon>
        <taxon>Proctotrupomorpha</taxon>
        <taxon>Chalcidoidea</taxon>
        <taxon>Pteromalidae</taxon>
        <taxon>Pteromalinae</taxon>
        <taxon>Nasonia</taxon>
    </lineage>
</organism>
<dbReference type="AlphaFoldDB" id="A0A7M7Q4S3"/>
<accession>A0A7M7Q4S3</accession>
<sequence>MSRESRMVSRQLKQHLNRTYFAFLYCMYIVFYHFFLILDPNYRQKMLNDIKKVRNESNCLKADKSNNLVELQLMDGSHQVHLLKISAAKRDRALKDLAYATQLLDEHLSALGSSSNVSQETLLNTRNDECERDSAALKKRVSDGKKGAFQLTLIDSASMESFTFFVDQKAYHLAQTDIVFATQLLDKHKETIDQQKLNSLSTNIDTKETENNNDELQNLIETYEKDDIEDDETSSKQTGRYAWNNAETL</sequence>